<dbReference type="InterPro" id="IPR012318">
    <property type="entry name" value="HTH_CRP"/>
</dbReference>
<organism evidence="5 6">
    <name type="scientific">Cupriavidus necator</name>
    <name type="common">Alcaligenes eutrophus</name>
    <name type="synonym">Ralstonia eutropha</name>
    <dbReference type="NCBI Taxonomy" id="106590"/>
    <lineage>
        <taxon>Bacteria</taxon>
        <taxon>Pseudomonadati</taxon>
        <taxon>Pseudomonadota</taxon>
        <taxon>Betaproteobacteria</taxon>
        <taxon>Burkholderiales</taxon>
        <taxon>Burkholderiaceae</taxon>
        <taxon>Cupriavidus</taxon>
    </lineage>
</organism>
<dbReference type="PANTHER" id="PTHR24567:SF74">
    <property type="entry name" value="HTH-TYPE TRANSCRIPTIONAL REGULATOR ARCR"/>
    <property type="match status" value="1"/>
</dbReference>
<dbReference type="Pfam" id="PF13545">
    <property type="entry name" value="HTH_Crp_2"/>
    <property type="match status" value="1"/>
</dbReference>
<dbReference type="PANTHER" id="PTHR24567">
    <property type="entry name" value="CRP FAMILY TRANSCRIPTIONAL REGULATORY PROTEIN"/>
    <property type="match status" value="1"/>
</dbReference>
<dbReference type="InterPro" id="IPR036390">
    <property type="entry name" value="WH_DNA-bd_sf"/>
</dbReference>
<proteinExistence type="predicted"/>
<dbReference type="InterPro" id="IPR050397">
    <property type="entry name" value="Env_Response_Regulators"/>
</dbReference>
<dbReference type="InterPro" id="IPR014710">
    <property type="entry name" value="RmlC-like_jellyroll"/>
</dbReference>
<keyword evidence="1" id="KW-0805">Transcription regulation</keyword>
<evidence type="ECO:0000256" key="2">
    <source>
        <dbReference type="ARBA" id="ARBA00023125"/>
    </source>
</evidence>
<sequence length="265" mass="29021">MESQFSRPEFNYVLAALLQEDCYPLAQQLELVRLRAGQMLSEMGQRIHHVHFPTTAVVSMLAVSESGAAIEVAVAGKEGLIGMPVLTGGDSMPYRVEVRCTGLAYRITATAMRDAFMQSAAIRSASLLYVQALLTQVAQVAVCNRHHSLHDQVCRWLLLTLERMHSRELLITQQGIADRLGVRREGVAAAIGRMQDLGLLLTSRGRIALLDRPRLEAMGCECYRVIMREYARLLPPPAGHAAAFAAAAGPRPCHADHGVPLRSCV</sequence>
<dbReference type="AlphaFoldDB" id="A0A367P9U6"/>
<dbReference type="SUPFAM" id="SSF46785">
    <property type="entry name" value="Winged helix' DNA-binding domain"/>
    <property type="match status" value="1"/>
</dbReference>
<dbReference type="RefSeq" id="WP_114135935.1">
    <property type="nucleotide sequence ID" value="NZ_CP068436.1"/>
</dbReference>
<dbReference type="Gene3D" id="2.60.120.10">
    <property type="entry name" value="Jelly Rolls"/>
    <property type="match status" value="1"/>
</dbReference>
<evidence type="ECO:0000256" key="1">
    <source>
        <dbReference type="ARBA" id="ARBA00023015"/>
    </source>
</evidence>
<dbReference type="SUPFAM" id="SSF51206">
    <property type="entry name" value="cAMP-binding domain-like"/>
    <property type="match status" value="1"/>
</dbReference>
<accession>A0A367P9U6</accession>
<dbReference type="EMBL" id="QDHA01000123">
    <property type="protein sequence ID" value="RCJ03865.1"/>
    <property type="molecule type" value="Genomic_DNA"/>
</dbReference>
<evidence type="ECO:0000313" key="5">
    <source>
        <dbReference type="EMBL" id="RCJ03865.1"/>
    </source>
</evidence>
<keyword evidence="3" id="KW-0804">Transcription</keyword>
<gene>
    <name evidence="5" type="ORF">DDK22_35100</name>
</gene>
<evidence type="ECO:0000256" key="3">
    <source>
        <dbReference type="ARBA" id="ARBA00023163"/>
    </source>
</evidence>
<name>A0A367P9U6_CUPNE</name>
<dbReference type="Proteomes" id="UP000253501">
    <property type="component" value="Unassembled WGS sequence"/>
</dbReference>
<dbReference type="GO" id="GO:0003677">
    <property type="term" value="F:DNA binding"/>
    <property type="evidence" value="ECO:0007669"/>
    <property type="project" value="UniProtKB-KW"/>
</dbReference>
<dbReference type="GO" id="GO:0005829">
    <property type="term" value="C:cytosol"/>
    <property type="evidence" value="ECO:0007669"/>
    <property type="project" value="TreeGrafter"/>
</dbReference>
<protein>
    <submittedName>
        <fullName evidence="5">Crp/Fnr family transcriptional regulator</fullName>
    </submittedName>
</protein>
<dbReference type="InterPro" id="IPR018490">
    <property type="entry name" value="cNMP-bd_dom_sf"/>
</dbReference>
<evidence type="ECO:0000259" key="4">
    <source>
        <dbReference type="Pfam" id="PF13545"/>
    </source>
</evidence>
<keyword evidence="2" id="KW-0238">DNA-binding</keyword>
<feature type="domain" description="HTH crp-type" evidence="4">
    <location>
        <begin position="153"/>
        <end position="218"/>
    </location>
</feature>
<reference evidence="5 6" key="1">
    <citation type="submission" date="2018-04" db="EMBL/GenBank/DDBJ databases">
        <title>Cupriavidus necator CR12 genome sequencing and assembly.</title>
        <authorList>
            <person name="Ben Fekih I."/>
            <person name="Mazhar H.S."/>
            <person name="Bello S.K."/>
            <person name="Rensing C."/>
        </authorList>
    </citation>
    <scope>NUCLEOTIDE SEQUENCE [LARGE SCALE GENOMIC DNA]</scope>
    <source>
        <strain evidence="5 6">CR12</strain>
    </source>
</reference>
<dbReference type="GO" id="GO:0003700">
    <property type="term" value="F:DNA-binding transcription factor activity"/>
    <property type="evidence" value="ECO:0007669"/>
    <property type="project" value="TreeGrafter"/>
</dbReference>
<evidence type="ECO:0000313" key="6">
    <source>
        <dbReference type="Proteomes" id="UP000253501"/>
    </source>
</evidence>
<comment type="caution">
    <text evidence="5">The sequence shown here is derived from an EMBL/GenBank/DDBJ whole genome shotgun (WGS) entry which is preliminary data.</text>
</comment>